<dbReference type="EMBL" id="CABIJS010000555">
    <property type="protein sequence ID" value="VUZ53308.1"/>
    <property type="molecule type" value="Genomic_DNA"/>
</dbReference>
<gene>
    <name evidence="1" type="ORF">WMSIL1_LOCUS11552</name>
</gene>
<dbReference type="InterPro" id="IPR038446">
    <property type="entry name" value="CEBP_ZZ_sf"/>
</dbReference>
<sequence>MRRIELKKSKPTDWNKIENDTQRLALMLENCKASAAHHKEISKNIHWESSRTPISKSKMNNRSIPEIKNITKIKILPMRPDGSRAVCVSKMNNDKTISKMCGQCEKILPAKFCQECREEFCTRCFSKCHLKGALKEHHPILINKLKLSKSTDTVANSIGSS</sequence>
<dbReference type="InterPro" id="IPR037688">
    <property type="entry name" value="ZBBX"/>
</dbReference>
<evidence type="ECO:0000313" key="2">
    <source>
        <dbReference type="Proteomes" id="UP000321570"/>
    </source>
</evidence>
<reference evidence="1 2" key="1">
    <citation type="submission" date="2019-07" db="EMBL/GenBank/DDBJ databases">
        <authorList>
            <person name="Jastrzebski P J."/>
            <person name="Paukszto L."/>
            <person name="Jastrzebski P J."/>
        </authorList>
    </citation>
    <scope>NUCLEOTIDE SEQUENCE [LARGE SCALE GENOMIC DNA]</scope>
    <source>
        <strain evidence="1 2">WMS-il1</strain>
    </source>
</reference>
<dbReference type="PANTHER" id="PTHR28634:SF1">
    <property type="entry name" value="ZINC FINGER B-BOX DOMAIN-CONTAINING PROTEIN 1"/>
    <property type="match status" value="1"/>
</dbReference>
<proteinExistence type="predicted"/>
<dbReference type="AlphaFoldDB" id="A0A564Z317"/>
<protein>
    <recommendedName>
        <fullName evidence="3">B box-type domain-containing protein</fullName>
    </recommendedName>
</protein>
<dbReference type="Gene3D" id="4.10.640.40">
    <property type="entry name" value="Cytoplasmic polyadenylation element-binding protein, ZZ domain"/>
    <property type="match status" value="1"/>
</dbReference>
<dbReference type="Proteomes" id="UP000321570">
    <property type="component" value="Unassembled WGS sequence"/>
</dbReference>
<evidence type="ECO:0000313" key="1">
    <source>
        <dbReference type="EMBL" id="VUZ53308.1"/>
    </source>
</evidence>
<feature type="non-terminal residue" evidence="1">
    <location>
        <position position="161"/>
    </location>
</feature>
<keyword evidence="2" id="KW-1185">Reference proteome</keyword>
<accession>A0A564Z317</accession>
<evidence type="ECO:0008006" key="3">
    <source>
        <dbReference type="Google" id="ProtNLM"/>
    </source>
</evidence>
<name>A0A564Z317_HYMDI</name>
<dbReference type="PANTHER" id="PTHR28634">
    <property type="entry name" value="ZINC FINGER B-BOX DOMAIN-CONTAINING PROTEIN 1"/>
    <property type="match status" value="1"/>
</dbReference>
<organism evidence="1 2">
    <name type="scientific">Hymenolepis diminuta</name>
    <name type="common">Rat tapeworm</name>
    <dbReference type="NCBI Taxonomy" id="6216"/>
    <lineage>
        <taxon>Eukaryota</taxon>
        <taxon>Metazoa</taxon>
        <taxon>Spiralia</taxon>
        <taxon>Lophotrochozoa</taxon>
        <taxon>Platyhelminthes</taxon>
        <taxon>Cestoda</taxon>
        <taxon>Eucestoda</taxon>
        <taxon>Cyclophyllidea</taxon>
        <taxon>Hymenolepididae</taxon>
        <taxon>Hymenolepis</taxon>
    </lineage>
</organism>